<dbReference type="InterPro" id="IPR008320">
    <property type="entry name" value="UCP032025"/>
</dbReference>
<proteinExistence type="predicted"/>
<name>A0A1Y5SJ73_9PROT</name>
<accession>A0A1Y5SJ73</accession>
<protein>
    <recommendedName>
        <fullName evidence="3">Lysophospholipase</fullName>
    </recommendedName>
</protein>
<reference evidence="1 2" key="1">
    <citation type="submission" date="2017-03" db="EMBL/GenBank/DDBJ databases">
        <authorList>
            <person name="Afonso C.L."/>
            <person name="Miller P.J."/>
            <person name="Scott M.A."/>
            <person name="Spackman E."/>
            <person name="Goraichik I."/>
            <person name="Dimitrov K.M."/>
            <person name="Suarez D.L."/>
            <person name="Swayne D.E."/>
        </authorList>
    </citation>
    <scope>NUCLEOTIDE SEQUENCE [LARGE SCALE GENOMIC DNA]</scope>
    <source>
        <strain evidence="1 2">CECT 7691</strain>
    </source>
</reference>
<evidence type="ECO:0000313" key="1">
    <source>
        <dbReference type="EMBL" id="SLN40872.1"/>
    </source>
</evidence>
<dbReference type="AlphaFoldDB" id="A0A1Y5SJ73"/>
<dbReference type="RefSeq" id="WP_085883575.1">
    <property type="nucleotide sequence ID" value="NZ_FWFR01000001.1"/>
</dbReference>
<dbReference type="EMBL" id="FWFR01000001">
    <property type="protein sequence ID" value="SLN40872.1"/>
    <property type="molecule type" value="Genomic_DNA"/>
</dbReference>
<sequence>MTVHLLKLCVGVDSLDQLRHWQARRVKIAPLRHITRMTPKRKDELLDGGSLYWVIKGHVQARQRLVGLEPVQDGEIRRCALMLDEELVPTRWQPRRPHQGWRYLDPKDAPPDLRDDQDMTYDMPTELVAELRELGLI</sequence>
<gene>
    <name evidence="1" type="ORF">OCH7691_01740</name>
</gene>
<evidence type="ECO:0008006" key="3">
    <source>
        <dbReference type="Google" id="ProtNLM"/>
    </source>
</evidence>
<dbReference type="PIRSF" id="PIRSF032025">
    <property type="entry name" value="UCP032025"/>
    <property type="match status" value="1"/>
</dbReference>
<evidence type="ECO:0000313" key="2">
    <source>
        <dbReference type="Proteomes" id="UP000193200"/>
    </source>
</evidence>
<organism evidence="1 2">
    <name type="scientific">Oceanibacterium hippocampi</name>
    <dbReference type="NCBI Taxonomy" id="745714"/>
    <lineage>
        <taxon>Bacteria</taxon>
        <taxon>Pseudomonadati</taxon>
        <taxon>Pseudomonadota</taxon>
        <taxon>Alphaproteobacteria</taxon>
        <taxon>Sneathiellales</taxon>
        <taxon>Sneathiellaceae</taxon>
        <taxon>Oceanibacterium</taxon>
    </lineage>
</organism>
<keyword evidence="2" id="KW-1185">Reference proteome</keyword>
<dbReference type="Proteomes" id="UP000193200">
    <property type="component" value="Unassembled WGS sequence"/>
</dbReference>
<dbReference type="Pfam" id="PF07370">
    <property type="entry name" value="DUF1489"/>
    <property type="match status" value="1"/>
</dbReference>
<dbReference type="OrthoDB" id="9798292at2"/>
<dbReference type="InParanoid" id="A0A1Y5SJ73"/>